<organism evidence="2 3">
    <name type="scientific">Roseimaritima multifibrata</name>
    <dbReference type="NCBI Taxonomy" id="1930274"/>
    <lineage>
        <taxon>Bacteria</taxon>
        <taxon>Pseudomonadati</taxon>
        <taxon>Planctomycetota</taxon>
        <taxon>Planctomycetia</taxon>
        <taxon>Pirellulales</taxon>
        <taxon>Pirellulaceae</taxon>
        <taxon>Roseimaritima</taxon>
    </lineage>
</organism>
<sequence length="159" mass="16906" precursor="true">MSKFAIPRLAGLLMLVAPLAWSVGCDGGGDRWTRDRPPVYPVSGQVILNGKPLEQATVTFQPTDPKGKAGSAVTDAEGRFEAMTFDAGDGLTEGSHRVAVKKTVMVDSSGNVVSEIREPGSVTEKSFVPAKYSDFEKSGLEITVSSAEDNELAPFEITE</sequence>
<name>A0A517MAD3_9BACT</name>
<dbReference type="AlphaFoldDB" id="A0A517MAD3"/>
<dbReference type="InterPro" id="IPR008969">
    <property type="entry name" value="CarboxyPept-like_regulatory"/>
</dbReference>
<keyword evidence="3" id="KW-1185">Reference proteome</keyword>
<evidence type="ECO:0000313" key="2">
    <source>
        <dbReference type="EMBL" id="QDS91845.1"/>
    </source>
</evidence>
<protein>
    <recommendedName>
        <fullName evidence="4">Nickel uptake substrate-specific transmembrane region</fullName>
    </recommendedName>
</protein>
<evidence type="ECO:0000256" key="1">
    <source>
        <dbReference type="SAM" id="SignalP"/>
    </source>
</evidence>
<dbReference type="Gene3D" id="2.60.40.1120">
    <property type="entry name" value="Carboxypeptidase-like, regulatory domain"/>
    <property type="match status" value="1"/>
</dbReference>
<accession>A0A517MAD3</accession>
<dbReference type="SUPFAM" id="SSF49464">
    <property type="entry name" value="Carboxypeptidase regulatory domain-like"/>
    <property type="match status" value="1"/>
</dbReference>
<feature type="chain" id="PRO_5022226217" description="Nickel uptake substrate-specific transmembrane region" evidence="1">
    <location>
        <begin position="23"/>
        <end position="159"/>
    </location>
</feature>
<dbReference type="Proteomes" id="UP000320672">
    <property type="component" value="Chromosome"/>
</dbReference>
<dbReference type="PROSITE" id="PS51257">
    <property type="entry name" value="PROKAR_LIPOPROTEIN"/>
    <property type="match status" value="1"/>
</dbReference>
<proteinExistence type="predicted"/>
<feature type="signal peptide" evidence="1">
    <location>
        <begin position="1"/>
        <end position="22"/>
    </location>
</feature>
<reference evidence="2 3" key="1">
    <citation type="submission" date="2019-02" db="EMBL/GenBank/DDBJ databases">
        <title>Deep-cultivation of Planctomycetes and their phenomic and genomic characterization uncovers novel biology.</title>
        <authorList>
            <person name="Wiegand S."/>
            <person name="Jogler M."/>
            <person name="Boedeker C."/>
            <person name="Pinto D."/>
            <person name="Vollmers J."/>
            <person name="Rivas-Marin E."/>
            <person name="Kohn T."/>
            <person name="Peeters S.H."/>
            <person name="Heuer A."/>
            <person name="Rast P."/>
            <person name="Oberbeckmann S."/>
            <person name="Bunk B."/>
            <person name="Jeske O."/>
            <person name="Meyerdierks A."/>
            <person name="Storesund J.E."/>
            <person name="Kallscheuer N."/>
            <person name="Luecker S."/>
            <person name="Lage O.M."/>
            <person name="Pohl T."/>
            <person name="Merkel B.J."/>
            <person name="Hornburger P."/>
            <person name="Mueller R.-W."/>
            <person name="Bruemmer F."/>
            <person name="Labrenz M."/>
            <person name="Spormann A.M."/>
            <person name="Op den Camp H."/>
            <person name="Overmann J."/>
            <person name="Amann R."/>
            <person name="Jetten M.S.M."/>
            <person name="Mascher T."/>
            <person name="Medema M.H."/>
            <person name="Devos D.P."/>
            <person name="Kaster A.-K."/>
            <person name="Ovreas L."/>
            <person name="Rohde M."/>
            <person name="Galperin M.Y."/>
            <person name="Jogler C."/>
        </authorList>
    </citation>
    <scope>NUCLEOTIDE SEQUENCE [LARGE SCALE GENOMIC DNA]</scope>
    <source>
        <strain evidence="2 3">FF011L</strain>
    </source>
</reference>
<dbReference type="EMBL" id="CP036262">
    <property type="protein sequence ID" value="QDS91845.1"/>
    <property type="molecule type" value="Genomic_DNA"/>
</dbReference>
<dbReference type="RefSeq" id="WP_145350032.1">
    <property type="nucleotide sequence ID" value="NZ_CP036262.1"/>
</dbReference>
<evidence type="ECO:0008006" key="4">
    <source>
        <dbReference type="Google" id="ProtNLM"/>
    </source>
</evidence>
<dbReference type="KEGG" id="rml:FF011L_05810"/>
<evidence type="ECO:0000313" key="3">
    <source>
        <dbReference type="Proteomes" id="UP000320672"/>
    </source>
</evidence>
<gene>
    <name evidence="2" type="ORF">FF011L_05810</name>
</gene>
<keyword evidence="1" id="KW-0732">Signal</keyword>
<dbReference type="OrthoDB" id="291697at2"/>